<name>A0A8H7ATC2_9EURO</name>
<protein>
    <submittedName>
        <fullName evidence="2">Uncharacterized protein</fullName>
    </submittedName>
</protein>
<accession>A0A8H7ATC2</accession>
<feature type="compositionally biased region" description="Basic and acidic residues" evidence="1">
    <location>
        <begin position="154"/>
        <end position="164"/>
    </location>
</feature>
<evidence type="ECO:0000313" key="2">
    <source>
        <dbReference type="EMBL" id="KAF7512587.1"/>
    </source>
</evidence>
<proteinExistence type="predicted"/>
<dbReference type="Proteomes" id="UP000606974">
    <property type="component" value="Unassembled WGS sequence"/>
</dbReference>
<feature type="region of interest" description="Disordered" evidence="1">
    <location>
        <begin position="110"/>
        <end position="164"/>
    </location>
</feature>
<keyword evidence="3" id="KW-1185">Reference proteome</keyword>
<reference evidence="2" key="1">
    <citation type="submission" date="2020-02" db="EMBL/GenBank/DDBJ databases">
        <authorList>
            <person name="Palmer J.M."/>
        </authorList>
    </citation>
    <scope>NUCLEOTIDE SEQUENCE</scope>
    <source>
        <strain evidence="2">EPUS1.4</strain>
        <tissue evidence="2">Thallus</tissue>
    </source>
</reference>
<dbReference type="EMBL" id="JAACFV010000011">
    <property type="protein sequence ID" value="KAF7512587.1"/>
    <property type="molecule type" value="Genomic_DNA"/>
</dbReference>
<dbReference type="AlphaFoldDB" id="A0A8H7ATC2"/>
<evidence type="ECO:0000313" key="3">
    <source>
        <dbReference type="Proteomes" id="UP000606974"/>
    </source>
</evidence>
<comment type="caution">
    <text evidence="2">The sequence shown here is derived from an EMBL/GenBank/DDBJ whole genome shotgun (WGS) entry which is preliminary data.</text>
</comment>
<evidence type="ECO:0000256" key="1">
    <source>
        <dbReference type="SAM" id="MobiDB-lite"/>
    </source>
</evidence>
<feature type="compositionally biased region" description="Basic and acidic residues" evidence="1">
    <location>
        <begin position="116"/>
        <end position="131"/>
    </location>
</feature>
<sequence length="164" mass="18364">MPRVSRNKDRRKGQFLRPTKRKEYLSHLISSHLITSETSHISRDKTRRLPSPTPTHLLLLFFFFSSIGSQHYTSHNPHPLYAALLCSLNEGGENPPEGRRTTRVELLLGSPPQGGARERGPLPLPHNHDYGVDDQPTYLPTLGGAMAGQAGKARQSETKEPFYS</sequence>
<organism evidence="2 3">
    <name type="scientific">Endocarpon pusillum</name>
    <dbReference type="NCBI Taxonomy" id="364733"/>
    <lineage>
        <taxon>Eukaryota</taxon>
        <taxon>Fungi</taxon>
        <taxon>Dikarya</taxon>
        <taxon>Ascomycota</taxon>
        <taxon>Pezizomycotina</taxon>
        <taxon>Eurotiomycetes</taxon>
        <taxon>Chaetothyriomycetidae</taxon>
        <taxon>Verrucariales</taxon>
        <taxon>Verrucariaceae</taxon>
        <taxon>Endocarpon</taxon>
    </lineage>
</organism>
<gene>
    <name evidence="2" type="ORF">GJ744_000848</name>
</gene>